<name>A0ABC8SMB8_9AQUA</name>
<evidence type="ECO:0000256" key="3">
    <source>
        <dbReference type="ARBA" id="ARBA00023125"/>
    </source>
</evidence>
<reference evidence="7 8" key="1">
    <citation type="submission" date="2024-02" db="EMBL/GenBank/DDBJ databases">
        <authorList>
            <person name="Vignale AGUSTIN F."/>
            <person name="Sosa J E."/>
            <person name="Modenutti C."/>
        </authorList>
    </citation>
    <scope>NUCLEOTIDE SEQUENCE [LARGE SCALE GENOMIC DNA]</scope>
</reference>
<dbReference type="AlphaFoldDB" id="A0ABC8SMB8"/>
<comment type="caution">
    <text evidence="7">The sequence shown here is derived from an EMBL/GenBank/DDBJ whole genome shotgun (WGS) entry which is preliminary data.</text>
</comment>
<gene>
    <name evidence="7" type="ORF">ILEXP_LOCUS26656</name>
</gene>
<dbReference type="Pfam" id="PF13740">
    <property type="entry name" value="ACT_6"/>
    <property type="match status" value="1"/>
</dbReference>
<dbReference type="SUPFAM" id="SSF47459">
    <property type="entry name" value="HLH, helix-loop-helix DNA-binding domain"/>
    <property type="match status" value="1"/>
</dbReference>
<dbReference type="InterPro" id="IPR011598">
    <property type="entry name" value="bHLH_dom"/>
</dbReference>
<dbReference type="InterPro" id="IPR036638">
    <property type="entry name" value="HLH_DNA-bd_sf"/>
</dbReference>
<organism evidence="7 8">
    <name type="scientific">Ilex paraguariensis</name>
    <name type="common">yerba mate</name>
    <dbReference type="NCBI Taxonomy" id="185542"/>
    <lineage>
        <taxon>Eukaryota</taxon>
        <taxon>Viridiplantae</taxon>
        <taxon>Streptophyta</taxon>
        <taxon>Embryophyta</taxon>
        <taxon>Tracheophyta</taxon>
        <taxon>Spermatophyta</taxon>
        <taxon>Magnoliopsida</taxon>
        <taxon>eudicotyledons</taxon>
        <taxon>Gunneridae</taxon>
        <taxon>Pentapetalae</taxon>
        <taxon>asterids</taxon>
        <taxon>campanulids</taxon>
        <taxon>Aquifoliales</taxon>
        <taxon>Aquifoliaceae</taxon>
        <taxon>Ilex</taxon>
    </lineage>
</organism>
<feature type="domain" description="BHLH" evidence="6">
    <location>
        <begin position="50"/>
        <end position="107"/>
    </location>
</feature>
<keyword evidence="2" id="KW-0805">Transcription regulation</keyword>
<evidence type="ECO:0000313" key="7">
    <source>
        <dbReference type="EMBL" id="CAK9158057.1"/>
    </source>
</evidence>
<keyword evidence="8" id="KW-1185">Reference proteome</keyword>
<evidence type="ECO:0000256" key="5">
    <source>
        <dbReference type="ARBA" id="ARBA00023242"/>
    </source>
</evidence>
<dbReference type="PROSITE" id="PS50888">
    <property type="entry name" value="BHLH"/>
    <property type="match status" value="1"/>
</dbReference>
<evidence type="ECO:0000256" key="2">
    <source>
        <dbReference type="ARBA" id="ARBA00023015"/>
    </source>
</evidence>
<dbReference type="Pfam" id="PF00010">
    <property type="entry name" value="HLH"/>
    <property type="match status" value="1"/>
</dbReference>
<dbReference type="SMART" id="SM00353">
    <property type="entry name" value="HLH"/>
    <property type="match status" value="1"/>
</dbReference>
<protein>
    <recommendedName>
        <fullName evidence="6">BHLH domain-containing protein</fullName>
    </recommendedName>
</protein>
<comment type="subcellular location">
    <subcellularLocation>
        <location evidence="1">Nucleus</location>
    </subcellularLocation>
</comment>
<dbReference type="InterPro" id="IPR045865">
    <property type="entry name" value="ACT-like_dom_sf"/>
</dbReference>
<keyword evidence="3" id="KW-0238">DNA-binding</keyword>
<sequence length="245" mass="26616">MHSVPSLYELGSGSNSANFLRGVLSSPEMMNIGNSILSSSSASDHVKAITANKSHSEAEKRRRRRINGHLATLRTLVPKATKVRTTIVKTSDKASLLAEVVRCVRELKKTTAELSLFDTDLESHNPSTNIARDNAFPSETDELKLFHYDGDTGTVKASLCCDDRPELISELTRALSSVQATVVRAEMATVGGRMRIVLWVRVPLAGDEGLGALRRALKVVVEKAALSPGSNQGLPGNKRPRLYHC</sequence>
<dbReference type="PANTHER" id="PTHR45844">
    <property type="entry name" value="TRANSCRIPTION FACTOR BHLH30"/>
    <property type="match status" value="1"/>
</dbReference>
<dbReference type="CDD" id="cd04873">
    <property type="entry name" value="ACT_UUR-ACR-like"/>
    <property type="match status" value="1"/>
</dbReference>
<dbReference type="EMBL" id="CAUOFW020003103">
    <property type="protein sequence ID" value="CAK9158057.1"/>
    <property type="molecule type" value="Genomic_DNA"/>
</dbReference>
<keyword evidence="5" id="KW-0539">Nucleus</keyword>
<keyword evidence="4" id="KW-0804">Transcription</keyword>
<evidence type="ECO:0000313" key="8">
    <source>
        <dbReference type="Proteomes" id="UP001642360"/>
    </source>
</evidence>
<dbReference type="InterPro" id="IPR045847">
    <property type="entry name" value="AIG1-like"/>
</dbReference>
<dbReference type="GO" id="GO:0003677">
    <property type="term" value="F:DNA binding"/>
    <property type="evidence" value="ECO:0007669"/>
    <property type="project" value="UniProtKB-KW"/>
</dbReference>
<accession>A0ABC8SMB8</accession>
<proteinExistence type="predicted"/>
<evidence type="ECO:0000259" key="6">
    <source>
        <dbReference type="PROSITE" id="PS50888"/>
    </source>
</evidence>
<dbReference type="Proteomes" id="UP001642360">
    <property type="component" value="Unassembled WGS sequence"/>
</dbReference>
<dbReference type="PANTHER" id="PTHR45844:SF16">
    <property type="entry name" value="TRANSCRIPTION FACTOR BHLH30-LIKE"/>
    <property type="match status" value="1"/>
</dbReference>
<dbReference type="Gene3D" id="3.30.70.260">
    <property type="match status" value="1"/>
</dbReference>
<evidence type="ECO:0000256" key="1">
    <source>
        <dbReference type="ARBA" id="ARBA00004123"/>
    </source>
</evidence>
<dbReference type="GO" id="GO:0005634">
    <property type="term" value="C:nucleus"/>
    <property type="evidence" value="ECO:0007669"/>
    <property type="project" value="UniProtKB-SubCell"/>
</dbReference>
<dbReference type="GO" id="GO:0006355">
    <property type="term" value="P:regulation of DNA-templated transcription"/>
    <property type="evidence" value="ECO:0007669"/>
    <property type="project" value="UniProtKB-ARBA"/>
</dbReference>
<dbReference type="Gene3D" id="4.10.280.10">
    <property type="entry name" value="Helix-loop-helix DNA-binding domain"/>
    <property type="match status" value="1"/>
</dbReference>
<dbReference type="SUPFAM" id="SSF55021">
    <property type="entry name" value="ACT-like"/>
    <property type="match status" value="1"/>
</dbReference>
<evidence type="ECO:0000256" key="4">
    <source>
        <dbReference type="ARBA" id="ARBA00023163"/>
    </source>
</evidence>